<evidence type="ECO:0000259" key="2">
    <source>
        <dbReference type="PROSITE" id="PS51029"/>
    </source>
</evidence>
<protein>
    <recommendedName>
        <fullName evidence="2">MADF domain-containing protein</fullName>
    </recommendedName>
</protein>
<dbReference type="PROSITE" id="PS51029">
    <property type="entry name" value="MADF"/>
    <property type="match status" value="1"/>
</dbReference>
<feature type="region of interest" description="Disordered" evidence="1">
    <location>
        <begin position="1"/>
        <end position="31"/>
    </location>
</feature>
<reference evidence="3 4" key="1">
    <citation type="journal article" date="2016" name="Nat. Commun.">
        <title>Extremotolerant tardigrade genome and improved radiotolerance of human cultured cells by tardigrade-unique protein.</title>
        <authorList>
            <person name="Hashimoto T."/>
            <person name="Horikawa D.D."/>
            <person name="Saito Y."/>
            <person name="Kuwahara H."/>
            <person name="Kozuka-Hata H."/>
            <person name="Shin-I T."/>
            <person name="Minakuchi Y."/>
            <person name="Ohishi K."/>
            <person name="Motoyama A."/>
            <person name="Aizu T."/>
            <person name="Enomoto A."/>
            <person name="Kondo K."/>
            <person name="Tanaka S."/>
            <person name="Hara Y."/>
            <person name="Koshikawa S."/>
            <person name="Sagara H."/>
            <person name="Miura T."/>
            <person name="Yokobori S."/>
            <person name="Miyagawa K."/>
            <person name="Suzuki Y."/>
            <person name="Kubo T."/>
            <person name="Oyama M."/>
            <person name="Kohara Y."/>
            <person name="Fujiyama A."/>
            <person name="Arakawa K."/>
            <person name="Katayama T."/>
            <person name="Toyoda A."/>
            <person name="Kunieda T."/>
        </authorList>
    </citation>
    <scope>NUCLEOTIDE SEQUENCE [LARGE SCALE GENOMIC DNA]</scope>
    <source>
        <strain evidence="3 4">YOKOZUNA-1</strain>
    </source>
</reference>
<feature type="region of interest" description="Disordered" evidence="1">
    <location>
        <begin position="154"/>
        <end position="176"/>
    </location>
</feature>
<dbReference type="GO" id="GO:0005634">
    <property type="term" value="C:nucleus"/>
    <property type="evidence" value="ECO:0007669"/>
    <property type="project" value="TreeGrafter"/>
</dbReference>
<evidence type="ECO:0000313" key="3">
    <source>
        <dbReference type="EMBL" id="GAV08853.1"/>
    </source>
</evidence>
<feature type="compositionally biased region" description="Acidic residues" evidence="1">
    <location>
        <begin position="7"/>
        <end position="16"/>
    </location>
</feature>
<gene>
    <name evidence="3" type="primary">RvY_18485-1</name>
    <name evidence="3" type="synonym">RvY_18485.1</name>
    <name evidence="3" type="ORF">RvY_18485</name>
</gene>
<dbReference type="AlphaFoldDB" id="A0A1D1W7H4"/>
<evidence type="ECO:0000313" key="4">
    <source>
        <dbReference type="Proteomes" id="UP000186922"/>
    </source>
</evidence>
<dbReference type="PANTHER" id="PTHR12243">
    <property type="entry name" value="MADF DOMAIN TRANSCRIPTION FACTOR"/>
    <property type="match status" value="1"/>
</dbReference>
<dbReference type="EMBL" id="BDGG01000019">
    <property type="protein sequence ID" value="GAV08853.1"/>
    <property type="molecule type" value="Genomic_DNA"/>
</dbReference>
<organism evidence="3 4">
    <name type="scientific">Ramazzottius varieornatus</name>
    <name type="common">Water bear</name>
    <name type="synonym">Tardigrade</name>
    <dbReference type="NCBI Taxonomy" id="947166"/>
    <lineage>
        <taxon>Eukaryota</taxon>
        <taxon>Metazoa</taxon>
        <taxon>Ecdysozoa</taxon>
        <taxon>Tardigrada</taxon>
        <taxon>Eutardigrada</taxon>
        <taxon>Parachela</taxon>
        <taxon>Hypsibioidea</taxon>
        <taxon>Ramazzottiidae</taxon>
        <taxon>Ramazzottius</taxon>
    </lineage>
</organism>
<dbReference type="InterPro" id="IPR006578">
    <property type="entry name" value="MADF-dom"/>
</dbReference>
<dbReference type="Pfam" id="PF10545">
    <property type="entry name" value="MADF_DNA_bdg"/>
    <property type="match status" value="1"/>
</dbReference>
<proteinExistence type="predicted"/>
<comment type="caution">
    <text evidence="3">The sequence shown here is derived from an EMBL/GenBank/DDBJ whole genome shotgun (WGS) entry which is preliminary data.</text>
</comment>
<dbReference type="SMART" id="SM00595">
    <property type="entry name" value="MADF"/>
    <property type="match status" value="1"/>
</dbReference>
<keyword evidence="4" id="KW-1185">Reference proteome</keyword>
<dbReference type="PANTHER" id="PTHR12243:SF60">
    <property type="entry name" value="SI:CH211-15D5.12-RELATED"/>
    <property type="match status" value="1"/>
</dbReference>
<dbReference type="Proteomes" id="UP000186922">
    <property type="component" value="Unassembled WGS sequence"/>
</dbReference>
<feature type="domain" description="MADF" evidence="2">
    <location>
        <begin position="48"/>
        <end position="140"/>
    </location>
</feature>
<dbReference type="InterPro" id="IPR039353">
    <property type="entry name" value="TF_Adf1"/>
</dbReference>
<sequence>MPQIEKVEEEIDDNEISDMMSEEKEDEVAQEQVDNGQALDDLSNFKVALIEEIKKIPVLYDRSIHTTDDSRDKGWLTVVRNLLPLMDETLSEQTRLDYCRKTWAYTRSNFCKMLRTHKGKRDGSTWWLAGHMDFLTPYLTANAQNNRAYQRVKRLRPQRDADSEEGGAEISASEGPVEVTVSANTTETDVVDPHLVCAPPKGPTPRRNFLRQNGSAGSTQNHIITPRRAVPLPPQAHVSSGVAPGLTAVTATAMDEDDLQVYLWITKLKKLNPAQKRIVTKKINDAFFEAEEPSSQHAPDA</sequence>
<name>A0A1D1W7H4_RAMVA</name>
<dbReference type="GO" id="GO:0006357">
    <property type="term" value="P:regulation of transcription by RNA polymerase II"/>
    <property type="evidence" value="ECO:0007669"/>
    <property type="project" value="TreeGrafter"/>
</dbReference>
<dbReference type="GO" id="GO:0005667">
    <property type="term" value="C:transcription regulator complex"/>
    <property type="evidence" value="ECO:0007669"/>
    <property type="project" value="TreeGrafter"/>
</dbReference>
<evidence type="ECO:0000256" key="1">
    <source>
        <dbReference type="SAM" id="MobiDB-lite"/>
    </source>
</evidence>
<accession>A0A1D1W7H4</accession>